<feature type="domain" description="HTH crp-type" evidence="4">
    <location>
        <begin position="131"/>
        <end position="205"/>
    </location>
</feature>
<dbReference type="SUPFAM" id="SSF46785">
    <property type="entry name" value="Winged helix' DNA-binding domain"/>
    <property type="match status" value="1"/>
</dbReference>
<keyword evidence="1" id="KW-0805">Transcription regulation</keyword>
<dbReference type="Pfam" id="PF00027">
    <property type="entry name" value="cNMP_binding"/>
    <property type="match status" value="1"/>
</dbReference>
<name>A0ABY8L8V3_9RHOB</name>
<dbReference type="InterPro" id="IPR036390">
    <property type="entry name" value="WH_DNA-bd_sf"/>
</dbReference>
<dbReference type="InterPro" id="IPR012318">
    <property type="entry name" value="HTH_CRP"/>
</dbReference>
<reference evidence="5 6" key="1">
    <citation type="submission" date="2023-04" db="EMBL/GenBank/DDBJ databases">
        <title>Jannaschia ovalis sp. nov., a marine bacterium isolated from sea tidal flat.</title>
        <authorList>
            <person name="Kwon D.Y."/>
            <person name="Kim J.-J."/>
        </authorList>
    </citation>
    <scope>NUCLEOTIDE SEQUENCE [LARGE SCALE GENOMIC DNA]</scope>
    <source>
        <strain evidence="5 6">GRR-S6-38</strain>
    </source>
</reference>
<accession>A0ABY8L8V3</accession>
<dbReference type="Pfam" id="PF13545">
    <property type="entry name" value="HTH_Crp_2"/>
    <property type="match status" value="1"/>
</dbReference>
<dbReference type="EMBL" id="CP122537">
    <property type="protein sequence ID" value="WGH77704.1"/>
    <property type="molecule type" value="Genomic_DNA"/>
</dbReference>
<dbReference type="CDD" id="cd00038">
    <property type="entry name" value="CAP_ED"/>
    <property type="match status" value="1"/>
</dbReference>
<keyword evidence="2" id="KW-0238">DNA-binding</keyword>
<dbReference type="SUPFAM" id="SSF51206">
    <property type="entry name" value="cAMP-binding domain-like"/>
    <property type="match status" value="1"/>
</dbReference>
<dbReference type="InterPro" id="IPR014710">
    <property type="entry name" value="RmlC-like_jellyroll"/>
</dbReference>
<evidence type="ECO:0000313" key="6">
    <source>
        <dbReference type="Proteomes" id="UP001243420"/>
    </source>
</evidence>
<gene>
    <name evidence="5" type="ORF">P8627_11740</name>
</gene>
<dbReference type="PROSITE" id="PS51063">
    <property type="entry name" value="HTH_CRP_2"/>
    <property type="match status" value="1"/>
</dbReference>
<proteinExistence type="predicted"/>
<dbReference type="InterPro" id="IPR000595">
    <property type="entry name" value="cNMP-bd_dom"/>
</dbReference>
<sequence length="224" mass="25023">MSDQEVQSTQRFKVGEMTVEPGTPILTEGAHSAQLFTVLEGMGLRMKLLENGSRQVTSFVFPGDLIGLQAAVMGEMSHTVEARTHMTLCVFDRAMLWDFFKNAPSRSYDLIWIGASEEHFLGEALATVGQRNAEQAVAWALVRLWGRASGLHLVGENGMQLPYRQQDLADSLGLSLVHTNKTLAKFRERQLAVWRDGMLQINDLETLARIGLTEPDGERRRPLL</sequence>
<protein>
    <submittedName>
        <fullName evidence="5">Crp/Fnr family transcriptional regulator</fullName>
    </submittedName>
</protein>
<dbReference type="InterPro" id="IPR036388">
    <property type="entry name" value="WH-like_DNA-bd_sf"/>
</dbReference>
<dbReference type="RefSeq" id="WP_279964298.1">
    <property type="nucleotide sequence ID" value="NZ_CP122537.1"/>
</dbReference>
<evidence type="ECO:0000259" key="4">
    <source>
        <dbReference type="PROSITE" id="PS51063"/>
    </source>
</evidence>
<dbReference type="InterPro" id="IPR018490">
    <property type="entry name" value="cNMP-bd_dom_sf"/>
</dbReference>
<evidence type="ECO:0000256" key="2">
    <source>
        <dbReference type="ARBA" id="ARBA00023125"/>
    </source>
</evidence>
<evidence type="ECO:0000256" key="1">
    <source>
        <dbReference type="ARBA" id="ARBA00023015"/>
    </source>
</evidence>
<evidence type="ECO:0000256" key="3">
    <source>
        <dbReference type="ARBA" id="ARBA00023163"/>
    </source>
</evidence>
<organism evidence="5 6">
    <name type="scientific">Jannaschia ovalis</name>
    <dbReference type="NCBI Taxonomy" id="3038773"/>
    <lineage>
        <taxon>Bacteria</taxon>
        <taxon>Pseudomonadati</taxon>
        <taxon>Pseudomonadota</taxon>
        <taxon>Alphaproteobacteria</taxon>
        <taxon>Rhodobacterales</taxon>
        <taxon>Roseobacteraceae</taxon>
        <taxon>Jannaschia</taxon>
    </lineage>
</organism>
<dbReference type="Gene3D" id="1.10.10.10">
    <property type="entry name" value="Winged helix-like DNA-binding domain superfamily/Winged helix DNA-binding domain"/>
    <property type="match status" value="1"/>
</dbReference>
<keyword evidence="6" id="KW-1185">Reference proteome</keyword>
<keyword evidence="3" id="KW-0804">Transcription</keyword>
<dbReference type="Gene3D" id="2.60.120.10">
    <property type="entry name" value="Jelly Rolls"/>
    <property type="match status" value="1"/>
</dbReference>
<dbReference type="Proteomes" id="UP001243420">
    <property type="component" value="Chromosome"/>
</dbReference>
<evidence type="ECO:0000313" key="5">
    <source>
        <dbReference type="EMBL" id="WGH77704.1"/>
    </source>
</evidence>